<reference evidence="2" key="1">
    <citation type="journal article" date="2015" name="BMC Genomics">
        <title>Draft genome of a commonly misdiagnosed multidrug resistant pathogen Candida auris.</title>
        <authorList>
            <person name="Chatterjee S."/>
            <person name="Alampalli S.V."/>
            <person name="Nageshan R.K."/>
            <person name="Chettiar S.T."/>
            <person name="Joshi S."/>
            <person name="Tatu U.S."/>
        </authorList>
    </citation>
    <scope>NUCLEOTIDE SEQUENCE [LARGE SCALE GENOMIC DNA]</scope>
    <source>
        <strain evidence="2">6684</strain>
    </source>
</reference>
<name>A0A0L0NXT2_CANAR</name>
<comment type="caution">
    <text evidence="1">The sequence shown here is derived from an EMBL/GenBank/DDBJ whole genome shotgun (WGS) entry which is preliminary data.</text>
</comment>
<dbReference type="Proteomes" id="UP000037122">
    <property type="component" value="Unassembled WGS sequence"/>
</dbReference>
<sequence>MNGELTQLYLILTPKNLSLKILRSEFSDITYCSTPFEFNIYNDALDMTQNVRNYFKINLYLQLAMRYL</sequence>
<accession>A0A0L0NXT2</accession>
<gene>
    <name evidence="1" type="ORF">QG37_04304</name>
</gene>
<evidence type="ECO:0000313" key="2">
    <source>
        <dbReference type="Proteomes" id="UP000037122"/>
    </source>
</evidence>
<protein>
    <submittedName>
        <fullName evidence="1">Uncharacterized protein</fullName>
    </submittedName>
</protein>
<proteinExistence type="predicted"/>
<dbReference type="AlphaFoldDB" id="A0A0L0NXT2"/>
<evidence type="ECO:0000313" key="1">
    <source>
        <dbReference type="EMBL" id="KND98819.1"/>
    </source>
</evidence>
<organism evidence="1 2">
    <name type="scientific">Candidozyma auris</name>
    <name type="common">Yeast</name>
    <name type="synonym">Candida auris</name>
    <dbReference type="NCBI Taxonomy" id="498019"/>
    <lineage>
        <taxon>Eukaryota</taxon>
        <taxon>Fungi</taxon>
        <taxon>Dikarya</taxon>
        <taxon>Ascomycota</taxon>
        <taxon>Saccharomycotina</taxon>
        <taxon>Pichiomycetes</taxon>
        <taxon>Metschnikowiaceae</taxon>
        <taxon>Candidozyma</taxon>
    </lineage>
</organism>
<dbReference type="EMBL" id="LGST01000030">
    <property type="protein sequence ID" value="KND98819.1"/>
    <property type="molecule type" value="Genomic_DNA"/>
</dbReference>
<dbReference type="VEuPathDB" id="FungiDB:QG37_04304"/>